<feature type="transmembrane region" description="Helical" evidence="6">
    <location>
        <begin position="173"/>
        <end position="195"/>
    </location>
</feature>
<evidence type="ECO:0000313" key="8">
    <source>
        <dbReference type="Proteomes" id="UP000308549"/>
    </source>
</evidence>
<feature type="region of interest" description="Disordered" evidence="5">
    <location>
        <begin position="294"/>
        <end position="325"/>
    </location>
</feature>
<comment type="subcellular location">
    <subcellularLocation>
        <location evidence="1">Membrane</location>
        <topology evidence="1">Multi-pass membrane protein</topology>
    </subcellularLocation>
</comment>
<feature type="transmembrane region" description="Helical" evidence="6">
    <location>
        <begin position="267"/>
        <end position="287"/>
    </location>
</feature>
<evidence type="ECO:0000313" key="7">
    <source>
        <dbReference type="EMBL" id="TKA32767.1"/>
    </source>
</evidence>
<keyword evidence="3 6" id="KW-1133">Transmembrane helix</keyword>
<dbReference type="GO" id="GO:0016020">
    <property type="term" value="C:membrane"/>
    <property type="evidence" value="ECO:0007669"/>
    <property type="project" value="UniProtKB-SubCell"/>
</dbReference>
<keyword evidence="4 6" id="KW-0472">Membrane</keyword>
<gene>
    <name evidence="7" type="ORF">B0A50_00992</name>
</gene>
<dbReference type="EMBL" id="NAJL01000004">
    <property type="protein sequence ID" value="TKA32767.1"/>
    <property type="molecule type" value="Genomic_DNA"/>
</dbReference>
<dbReference type="AlphaFoldDB" id="A0A4U0UC44"/>
<feature type="transmembrane region" description="Helical" evidence="6">
    <location>
        <begin position="450"/>
        <end position="474"/>
    </location>
</feature>
<dbReference type="PANTHER" id="PTHR23507:SF1">
    <property type="entry name" value="FI18259P1-RELATED"/>
    <property type="match status" value="1"/>
</dbReference>
<dbReference type="Gene3D" id="1.20.1250.20">
    <property type="entry name" value="MFS general substrate transporter like domains"/>
    <property type="match status" value="2"/>
</dbReference>
<dbReference type="SUPFAM" id="SSF103473">
    <property type="entry name" value="MFS general substrate transporter"/>
    <property type="match status" value="1"/>
</dbReference>
<feature type="transmembrane region" description="Helical" evidence="6">
    <location>
        <begin position="389"/>
        <end position="415"/>
    </location>
</feature>
<dbReference type="GO" id="GO:0022857">
    <property type="term" value="F:transmembrane transporter activity"/>
    <property type="evidence" value="ECO:0007669"/>
    <property type="project" value="InterPro"/>
</dbReference>
<feature type="transmembrane region" description="Helical" evidence="6">
    <location>
        <begin position="522"/>
        <end position="540"/>
    </location>
</feature>
<reference evidence="7 8" key="1">
    <citation type="submission" date="2017-03" db="EMBL/GenBank/DDBJ databases">
        <title>Genomes of endolithic fungi from Antarctica.</title>
        <authorList>
            <person name="Coleine C."/>
            <person name="Masonjones S."/>
            <person name="Stajich J.E."/>
        </authorList>
    </citation>
    <scope>NUCLEOTIDE SEQUENCE [LARGE SCALE GENOMIC DNA]</scope>
    <source>
        <strain evidence="7 8">CCFEE 6315</strain>
    </source>
</reference>
<evidence type="ECO:0008006" key="9">
    <source>
        <dbReference type="Google" id="ProtNLM"/>
    </source>
</evidence>
<feature type="transmembrane region" description="Helical" evidence="6">
    <location>
        <begin position="239"/>
        <end position="261"/>
    </location>
</feature>
<feature type="transmembrane region" description="Helical" evidence="6">
    <location>
        <begin position="62"/>
        <end position="81"/>
    </location>
</feature>
<proteinExistence type="predicted"/>
<evidence type="ECO:0000256" key="4">
    <source>
        <dbReference type="ARBA" id="ARBA00023136"/>
    </source>
</evidence>
<feature type="region of interest" description="Disordered" evidence="5">
    <location>
        <begin position="1"/>
        <end position="47"/>
    </location>
</feature>
<keyword evidence="8" id="KW-1185">Reference proteome</keyword>
<evidence type="ECO:0000256" key="6">
    <source>
        <dbReference type="SAM" id="Phobius"/>
    </source>
</evidence>
<feature type="transmembrane region" description="Helical" evidence="6">
    <location>
        <begin position="486"/>
        <end position="510"/>
    </location>
</feature>
<dbReference type="InterPro" id="IPR036259">
    <property type="entry name" value="MFS_trans_sf"/>
</dbReference>
<evidence type="ECO:0000256" key="3">
    <source>
        <dbReference type="ARBA" id="ARBA00022989"/>
    </source>
</evidence>
<keyword evidence="2 6" id="KW-0812">Transmembrane</keyword>
<evidence type="ECO:0000256" key="1">
    <source>
        <dbReference type="ARBA" id="ARBA00004141"/>
    </source>
</evidence>
<feature type="transmembrane region" description="Helical" evidence="6">
    <location>
        <begin position="207"/>
        <end position="227"/>
    </location>
</feature>
<comment type="caution">
    <text evidence="7">The sequence shown here is derived from an EMBL/GenBank/DDBJ whole genome shotgun (WGS) entry which is preliminary data.</text>
</comment>
<evidence type="ECO:0000256" key="5">
    <source>
        <dbReference type="SAM" id="MobiDB-lite"/>
    </source>
</evidence>
<name>A0A4U0UC44_9PEZI</name>
<dbReference type="InterPro" id="IPR011701">
    <property type="entry name" value="MFS"/>
</dbReference>
<dbReference type="PANTHER" id="PTHR23507">
    <property type="entry name" value="ZGC:174356"/>
    <property type="match status" value="1"/>
</dbReference>
<dbReference type="OrthoDB" id="194139at2759"/>
<dbReference type="Pfam" id="PF07690">
    <property type="entry name" value="MFS_1"/>
    <property type="match status" value="1"/>
</dbReference>
<feature type="compositionally biased region" description="Pro residues" evidence="5">
    <location>
        <begin position="303"/>
        <end position="320"/>
    </location>
</feature>
<accession>A0A4U0UC44</accession>
<organism evidence="7 8">
    <name type="scientific">Salinomyces thailandicus</name>
    <dbReference type="NCBI Taxonomy" id="706561"/>
    <lineage>
        <taxon>Eukaryota</taxon>
        <taxon>Fungi</taxon>
        <taxon>Dikarya</taxon>
        <taxon>Ascomycota</taxon>
        <taxon>Pezizomycotina</taxon>
        <taxon>Dothideomycetes</taxon>
        <taxon>Dothideomycetidae</taxon>
        <taxon>Mycosphaerellales</taxon>
        <taxon>Teratosphaeriaceae</taxon>
        <taxon>Salinomyces</taxon>
    </lineage>
</organism>
<dbReference type="Proteomes" id="UP000308549">
    <property type="component" value="Unassembled WGS sequence"/>
</dbReference>
<sequence length="558" mass="61551">MPAGHEPDDYFRSDHSSMAKSPRTGVRNISPMHREATETSRLLPPTDSGTVEHLEAAHSSRISWQAITYILMAVICLVGTGDQLLESPTARIMEAVICYRHYEKEDPSKILVGRKAVGPGAIGGVAEMWCKVGPVQEQLASLRGYQQFLEGFPSLLLAVPFGWAADRYGRKPLLMLGVLSLVLRNSWIQLVVWFWQAFDIRMTWLSSLYGLLAGGNPVMSSIFFVVLSDVAPQKLRAGVFLRVGAAELVTNLIVPPVAAWMMDFNPWIPSLMGTVFMIASFFVCRFCPETLNSRHPHGSPSQSHPPSPTRESAPPPPPPDMSESQHSISANFPERLFYNIKGASAFIMQDWRVPALILPFVEHILIGTSKPLLMQYVSQRYGLTFSNSTLLLTILNGVRVLLLFVILPYASTLALQSFGLSVQEKDLYLARASQFFVFMGWTLVGLSPNIPLVAVSMAIASLGAGAMLLVRSFLTSLVPAHHIARVYSIISIVDTLGVMFGSPFLAALFNRGMELGGRWVGLPFYFLGVMSAAFAVLLFATRLRKDEVEAQETDEEDE</sequence>
<feature type="compositionally biased region" description="Basic and acidic residues" evidence="5">
    <location>
        <begin position="1"/>
        <end position="17"/>
    </location>
</feature>
<protein>
    <recommendedName>
        <fullName evidence="9">Major facilitator superfamily (MFS) profile domain-containing protein</fullName>
    </recommendedName>
</protein>
<evidence type="ECO:0000256" key="2">
    <source>
        <dbReference type="ARBA" id="ARBA00022692"/>
    </source>
</evidence>